<dbReference type="Proteomes" id="UP000027456">
    <property type="component" value="Unassembled WGS sequence"/>
</dbReference>
<dbReference type="AlphaFoldDB" id="A0A074RMT9"/>
<organism evidence="1 2">
    <name type="scientific">Rhizoctonia solani 123E</name>
    <dbReference type="NCBI Taxonomy" id="1423351"/>
    <lineage>
        <taxon>Eukaryota</taxon>
        <taxon>Fungi</taxon>
        <taxon>Dikarya</taxon>
        <taxon>Basidiomycota</taxon>
        <taxon>Agaricomycotina</taxon>
        <taxon>Agaricomycetes</taxon>
        <taxon>Cantharellales</taxon>
        <taxon>Ceratobasidiaceae</taxon>
        <taxon>Rhizoctonia</taxon>
    </lineage>
</organism>
<dbReference type="EMBL" id="AZST01000998">
    <property type="protein sequence ID" value="KEP46665.1"/>
    <property type="molecule type" value="Genomic_DNA"/>
</dbReference>
<reference evidence="1 2" key="1">
    <citation type="submission" date="2013-12" db="EMBL/GenBank/DDBJ databases">
        <authorList>
            <person name="Cubeta M."/>
            <person name="Pakala S."/>
            <person name="Fedorova N."/>
            <person name="Thomas E."/>
            <person name="Dean R."/>
            <person name="Jabaji S."/>
            <person name="Neate S."/>
            <person name="Toda T."/>
            <person name="Tavantzis S."/>
            <person name="Vilgalys R."/>
            <person name="Bharathan N."/>
            <person name="Pakala S."/>
            <person name="Losada L.S."/>
            <person name="Zafar N."/>
            <person name="Nierman W."/>
        </authorList>
    </citation>
    <scope>NUCLEOTIDE SEQUENCE [LARGE SCALE GENOMIC DNA]</scope>
    <source>
        <strain evidence="1 2">123E</strain>
    </source>
</reference>
<sequence length="141" mass="15773">MCIFAPSLQHMIHYRDRPRESGHFRLGVGLHASVHPFARLGISTLRSVTIFRAILRSMFVYSVAKNDSGSEFNGGLSILFTHPTSYTNTVARLLAGYYARPTELIHALVEATLGYLIYDFSTMLICLSYTSRSLSVLRVNA</sequence>
<protein>
    <submittedName>
        <fullName evidence="1">Uncharacterized protein</fullName>
    </submittedName>
</protein>
<dbReference type="HOGENOM" id="CLU_1826392_0_0_1"/>
<keyword evidence="2" id="KW-1185">Reference proteome</keyword>
<evidence type="ECO:0000313" key="1">
    <source>
        <dbReference type="EMBL" id="KEP46665.1"/>
    </source>
</evidence>
<name>A0A074RMT9_9AGAM</name>
<evidence type="ECO:0000313" key="2">
    <source>
        <dbReference type="Proteomes" id="UP000027456"/>
    </source>
</evidence>
<comment type="caution">
    <text evidence="1">The sequence shown here is derived from an EMBL/GenBank/DDBJ whole genome shotgun (WGS) entry which is preliminary data.</text>
</comment>
<proteinExistence type="predicted"/>
<accession>A0A074RMT9</accession>
<gene>
    <name evidence="1" type="ORF">V565_186990</name>
</gene>